<dbReference type="Proteomes" id="UP000030700">
    <property type="component" value="Unassembled WGS sequence"/>
</dbReference>
<organism evidence="2">
    <name type="scientific">Candidatus Moduliflexus flocculans</name>
    <dbReference type="NCBI Taxonomy" id="1499966"/>
    <lineage>
        <taxon>Bacteria</taxon>
        <taxon>Candidatus Moduliflexota</taxon>
        <taxon>Candidatus Moduliflexia</taxon>
        <taxon>Candidatus Moduliflexales</taxon>
        <taxon>Candidatus Moduliflexaceae</taxon>
    </lineage>
</organism>
<evidence type="ECO:0000313" key="2">
    <source>
        <dbReference type="EMBL" id="GAK49696.1"/>
    </source>
</evidence>
<accession>A0A0S6VR86</accession>
<protein>
    <submittedName>
        <fullName evidence="2">Uncharacterized protein</fullName>
    </submittedName>
</protein>
<reference evidence="2" key="1">
    <citation type="journal article" date="2015" name="PeerJ">
        <title>First genomic representation of candidate bacterial phylum KSB3 points to enhanced environmental sensing as a trigger of wastewater bulking.</title>
        <authorList>
            <person name="Sekiguchi Y."/>
            <person name="Ohashi A."/>
            <person name="Parks D.H."/>
            <person name="Yamauchi T."/>
            <person name="Tyson G.W."/>
            <person name="Hugenholtz P."/>
        </authorList>
    </citation>
    <scope>NUCLEOTIDE SEQUENCE [LARGE SCALE GENOMIC DNA]</scope>
</reference>
<keyword evidence="1" id="KW-1133">Transmembrane helix</keyword>
<dbReference type="HOGENOM" id="CLU_1451771_0_0_0"/>
<name>A0A0S6VR86_9BACT</name>
<keyword evidence="3" id="KW-1185">Reference proteome</keyword>
<evidence type="ECO:0000256" key="1">
    <source>
        <dbReference type="SAM" id="Phobius"/>
    </source>
</evidence>
<evidence type="ECO:0000313" key="3">
    <source>
        <dbReference type="Proteomes" id="UP000030700"/>
    </source>
</evidence>
<proteinExistence type="predicted"/>
<feature type="transmembrane region" description="Helical" evidence="1">
    <location>
        <begin position="153"/>
        <end position="173"/>
    </location>
</feature>
<feature type="transmembrane region" description="Helical" evidence="1">
    <location>
        <begin position="38"/>
        <end position="56"/>
    </location>
</feature>
<feature type="transmembrane region" description="Helical" evidence="1">
    <location>
        <begin position="76"/>
        <end position="96"/>
    </location>
</feature>
<keyword evidence="1" id="KW-0812">Transmembrane</keyword>
<keyword evidence="1" id="KW-0472">Membrane</keyword>
<dbReference type="AlphaFoldDB" id="A0A0S6VR86"/>
<gene>
    <name evidence="2" type="ORF">U14_00919</name>
</gene>
<dbReference type="EMBL" id="DF820455">
    <property type="protein sequence ID" value="GAK49696.1"/>
    <property type="molecule type" value="Genomic_DNA"/>
</dbReference>
<sequence>MDFPVHVAAGALAGSILLYVCAKENEVSGELTMTRSETFKLGAAGCFFGVLTHLLLDALPYYDWLFYIAMFKPLPYGWAIPTVFVTVPVIMTIFYLNKDARIVAGLSMFGGMYPDIEKLAYFDANLPRFCVLFPFHSCQLSSSRWELSHKYELIVMEICLFALMMYAMIWLTIERKHIRHSLCQAG</sequence>